<protein>
    <submittedName>
        <fullName evidence="7">ATP-dependent helicase</fullName>
    </submittedName>
</protein>
<dbReference type="GO" id="GO:0004386">
    <property type="term" value="F:helicase activity"/>
    <property type="evidence" value="ECO:0007669"/>
    <property type="project" value="UniProtKB-KW"/>
</dbReference>
<dbReference type="Pfam" id="PF00271">
    <property type="entry name" value="Helicase_C"/>
    <property type="match status" value="1"/>
</dbReference>
<gene>
    <name evidence="7" type="ORF">DB32_000209</name>
</gene>
<dbReference type="OrthoDB" id="9805617at2"/>
<dbReference type="SMART" id="SM00847">
    <property type="entry name" value="HA2"/>
    <property type="match status" value="1"/>
</dbReference>
<keyword evidence="1" id="KW-0547">Nucleotide-binding</keyword>
<dbReference type="Proteomes" id="UP000034883">
    <property type="component" value="Chromosome"/>
</dbReference>
<dbReference type="GO" id="GO:0003676">
    <property type="term" value="F:nucleic acid binding"/>
    <property type="evidence" value="ECO:0007669"/>
    <property type="project" value="InterPro"/>
</dbReference>
<organism evidence="7 8">
    <name type="scientific">Sandaracinus amylolyticus</name>
    <dbReference type="NCBI Taxonomy" id="927083"/>
    <lineage>
        <taxon>Bacteria</taxon>
        <taxon>Pseudomonadati</taxon>
        <taxon>Myxococcota</taxon>
        <taxon>Polyangia</taxon>
        <taxon>Polyangiales</taxon>
        <taxon>Sandaracinaceae</taxon>
        <taxon>Sandaracinus</taxon>
    </lineage>
</organism>
<dbReference type="GO" id="GO:0005524">
    <property type="term" value="F:ATP binding"/>
    <property type="evidence" value="ECO:0007669"/>
    <property type="project" value="UniProtKB-KW"/>
</dbReference>
<evidence type="ECO:0000256" key="4">
    <source>
        <dbReference type="ARBA" id="ARBA00022840"/>
    </source>
</evidence>
<dbReference type="InterPro" id="IPR001650">
    <property type="entry name" value="Helicase_C-like"/>
</dbReference>
<dbReference type="SMART" id="SM00487">
    <property type="entry name" value="DEXDc"/>
    <property type="match status" value="1"/>
</dbReference>
<evidence type="ECO:0000313" key="7">
    <source>
        <dbReference type="EMBL" id="AKF03060.1"/>
    </source>
</evidence>
<feature type="domain" description="Helicase C-terminal" evidence="6">
    <location>
        <begin position="190"/>
        <end position="350"/>
    </location>
</feature>
<reference evidence="7 8" key="1">
    <citation type="submission" date="2015-03" db="EMBL/GenBank/DDBJ databases">
        <title>Genome assembly of Sandaracinus amylolyticus DSM 53668.</title>
        <authorList>
            <person name="Sharma G."/>
            <person name="Subramanian S."/>
        </authorList>
    </citation>
    <scope>NUCLEOTIDE SEQUENCE [LARGE SCALE GENOMIC DNA]</scope>
    <source>
        <strain evidence="7 8">DSM 53668</strain>
    </source>
</reference>
<evidence type="ECO:0000313" key="8">
    <source>
        <dbReference type="Proteomes" id="UP000034883"/>
    </source>
</evidence>
<dbReference type="AlphaFoldDB" id="A0A0F6YFS9"/>
<dbReference type="PANTHER" id="PTHR43519">
    <property type="entry name" value="ATP-DEPENDENT RNA HELICASE HRPB"/>
    <property type="match status" value="1"/>
</dbReference>
<dbReference type="Pfam" id="PF00270">
    <property type="entry name" value="DEAD"/>
    <property type="match status" value="1"/>
</dbReference>
<dbReference type="RefSeq" id="WP_053230538.1">
    <property type="nucleotide sequence ID" value="NZ_CP011125.1"/>
</dbReference>
<keyword evidence="2" id="KW-0378">Hydrolase</keyword>
<evidence type="ECO:0000256" key="3">
    <source>
        <dbReference type="ARBA" id="ARBA00022806"/>
    </source>
</evidence>
<keyword evidence="3 7" id="KW-0347">Helicase</keyword>
<feature type="domain" description="Helicase ATP-binding" evidence="5">
    <location>
        <begin position="14"/>
        <end position="165"/>
    </location>
</feature>
<dbReference type="InterPro" id="IPR014001">
    <property type="entry name" value="Helicase_ATP-bd"/>
</dbReference>
<dbReference type="SUPFAM" id="SSF52540">
    <property type="entry name" value="P-loop containing nucleoside triphosphate hydrolases"/>
    <property type="match status" value="1"/>
</dbReference>
<dbReference type="GO" id="GO:0016787">
    <property type="term" value="F:hydrolase activity"/>
    <property type="evidence" value="ECO:0007669"/>
    <property type="project" value="UniProtKB-KW"/>
</dbReference>
<dbReference type="PROSITE" id="PS51192">
    <property type="entry name" value="HELICASE_ATP_BIND_1"/>
    <property type="match status" value="1"/>
</dbReference>
<name>A0A0F6YFS9_9BACT</name>
<dbReference type="Pfam" id="PF21010">
    <property type="entry name" value="HA2_C"/>
    <property type="match status" value="1"/>
</dbReference>
<dbReference type="CDD" id="cd17917">
    <property type="entry name" value="DEXHc_RHA-like"/>
    <property type="match status" value="1"/>
</dbReference>
<proteinExistence type="predicted"/>
<dbReference type="SMART" id="SM00490">
    <property type="entry name" value="HELICc"/>
    <property type="match status" value="1"/>
</dbReference>
<dbReference type="PROSITE" id="PS51194">
    <property type="entry name" value="HELICASE_CTER"/>
    <property type="match status" value="1"/>
</dbReference>
<evidence type="ECO:0000259" key="5">
    <source>
        <dbReference type="PROSITE" id="PS51192"/>
    </source>
</evidence>
<dbReference type="PANTHER" id="PTHR43519:SF1">
    <property type="entry name" value="ATP-DEPENDENT RNA HELICASE HRPB"/>
    <property type="match status" value="1"/>
</dbReference>
<dbReference type="EMBL" id="CP011125">
    <property type="protein sequence ID" value="AKF03060.1"/>
    <property type="molecule type" value="Genomic_DNA"/>
</dbReference>
<dbReference type="InterPro" id="IPR007502">
    <property type="entry name" value="Helicase-assoc_dom"/>
</dbReference>
<accession>A0A0F6YFS9</accession>
<evidence type="ECO:0000259" key="6">
    <source>
        <dbReference type="PROSITE" id="PS51194"/>
    </source>
</evidence>
<evidence type="ECO:0000256" key="2">
    <source>
        <dbReference type="ARBA" id="ARBA00022801"/>
    </source>
</evidence>
<dbReference type="KEGG" id="samy:DB32_000209"/>
<sequence length="788" mass="83748">MSDALPIHAARAAFERAIARGPVVLSAPTGSGKSTEVPRWCEGPVLVIEPRRVACRSLAARVAQLEGTRLGDSVGYVVRDDRAAHDATRIVFATPGIALRDRAMVERARTLVIDEMHERSLEVDLLLALVLRGARADRSLVVMSATLDAERVAARVGGAHVAAEGRAFPVDVRYLPGPSVLPDATELPARVRHAIDVAARDPGDVLVFLPGKAEIDACARALAANRELSIVPLHGGLSLDEQRLAFERTPKRKVILATNVAETSLTIPGVGVVIDSGLVRQTRYHEGRGYLALVPIAEDSAAQRAGRAGRTAAGVCHRLWSPAARLAPTTLPEIHRESLVPLVMGAAAWGTRPEDLPLLDAPKPHALDAARRDLEAWGALDGESSLSEAGRGLHALPLDPPHARLLVAARDHGCLDDAIDLVAVLSVGRPLFTSAAGERADVDDPRADGCDAIAFVRALRAERADDVGASPFVVHEARQARARIRRALALSDAAPSSDRAIDRDALVRAALAADARSAHVARARGRDLFFGNGGTELELSRESAVRHLKSVEALVVLGTRALGAGRDARVLVTCGMAIPLAAIARAGLGTERTGEVRIEGARVIAVIERIYAGKVIATREDVPQGALARDAIATLLLRGSLFREAVATSRERLARLALAAQLAARGHPAGVPSATPVGSIDAWLRARIDALGVESGEDLALLSAEDFLAPELDYEARVMLDRELPATVSVGDAVYRAEYDLERGQVLLQMVKGSRREPPPLAYLPRFEGLRVCVAGPRGVAVLREKGR</sequence>
<dbReference type="InterPro" id="IPR011545">
    <property type="entry name" value="DEAD/DEAH_box_helicase_dom"/>
</dbReference>
<dbReference type="Gene3D" id="3.40.50.300">
    <property type="entry name" value="P-loop containing nucleotide triphosphate hydrolases"/>
    <property type="match status" value="2"/>
</dbReference>
<keyword evidence="4" id="KW-0067">ATP-binding</keyword>
<dbReference type="InterPro" id="IPR027417">
    <property type="entry name" value="P-loop_NTPase"/>
</dbReference>
<keyword evidence="8" id="KW-1185">Reference proteome</keyword>
<dbReference type="CDD" id="cd18791">
    <property type="entry name" value="SF2_C_RHA"/>
    <property type="match status" value="1"/>
</dbReference>
<evidence type="ECO:0000256" key="1">
    <source>
        <dbReference type="ARBA" id="ARBA00022741"/>
    </source>
</evidence>
<dbReference type="STRING" id="927083.DB32_000209"/>
<dbReference type="Gene3D" id="1.20.120.1080">
    <property type="match status" value="1"/>
</dbReference>